<feature type="non-terminal residue" evidence="3">
    <location>
        <position position="1"/>
    </location>
</feature>
<dbReference type="Pfam" id="PF00106">
    <property type="entry name" value="adh_short"/>
    <property type="match status" value="1"/>
</dbReference>
<dbReference type="EMBL" id="BMAR01000012">
    <property type="protein sequence ID" value="GFR46129.1"/>
    <property type="molecule type" value="Genomic_DNA"/>
</dbReference>
<dbReference type="GO" id="GO:0005737">
    <property type="term" value="C:cytoplasm"/>
    <property type="evidence" value="ECO:0007669"/>
    <property type="project" value="TreeGrafter"/>
</dbReference>
<keyword evidence="2" id="KW-0560">Oxidoreductase</keyword>
<name>A0AAD3HLU7_9CHLO</name>
<organism evidence="3 4">
    <name type="scientific">Astrephomene gubernaculifera</name>
    <dbReference type="NCBI Taxonomy" id="47775"/>
    <lineage>
        <taxon>Eukaryota</taxon>
        <taxon>Viridiplantae</taxon>
        <taxon>Chlorophyta</taxon>
        <taxon>core chlorophytes</taxon>
        <taxon>Chlorophyceae</taxon>
        <taxon>CS clade</taxon>
        <taxon>Chlamydomonadales</taxon>
        <taxon>Astrephomenaceae</taxon>
        <taxon>Astrephomene</taxon>
    </lineage>
</organism>
<dbReference type="GO" id="GO:0016491">
    <property type="term" value="F:oxidoreductase activity"/>
    <property type="evidence" value="ECO:0007669"/>
    <property type="project" value="UniProtKB-KW"/>
</dbReference>
<keyword evidence="1" id="KW-0521">NADP</keyword>
<evidence type="ECO:0000256" key="2">
    <source>
        <dbReference type="ARBA" id="ARBA00023002"/>
    </source>
</evidence>
<evidence type="ECO:0000256" key="1">
    <source>
        <dbReference type="ARBA" id="ARBA00022857"/>
    </source>
</evidence>
<comment type="caution">
    <text evidence="3">The sequence shown here is derived from an EMBL/GenBank/DDBJ whole genome shotgun (WGS) entry which is preliminary data.</text>
</comment>
<dbReference type="InterPro" id="IPR036291">
    <property type="entry name" value="NAD(P)-bd_dom_sf"/>
</dbReference>
<proteinExistence type="predicted"/>
<sequence length="104" mass="10546">GEGSGGGAGGSVVPHLASGFMWYKSSKAALNMETLVMARSLAAEDIIVVSMSPGWVATEMGISCGKWVGMSPPLSTPQSVQNMLQALSQLSLADSGSCLEAGRG</sequence>
<evidence type="ECO:0000313" key="3">
    <source>
        <dbReference type="EMBL" id="GFR46129.1"/>
    </source>
</evidence>
<dbReference type="Proteomes" id="UP001054857">
    <property type="component" value="Unassembled WGS sequence"/>
</dbReference>
<evidence type="ECO:0000313" key="4">
    <source>
        <dbReference type="Proteomes" id="UP001054857"/>
    </source>
</evidence>
<protein>
    <submittedName>
        <fullName evidence="3">Uncharacterized protein</fullName>
    </submittedName>
</protein>
<dbReference type="PANTHER" id="PTHR43544:SF7">
    <property type="entry name" value="NADB-LER2"/>
    <property type="match status" value="1"/>
</dbReference>
<dbReference type="PANTHER" id="PTHR43544">
    <property type="entry name" value="SHORT-CHAIN DEHYDROGENASE/REDUCTASE"/>
    <property type="match status" value="1"/>
</dbReference>
<gene>
    <name evidence="3" type="ORF">Agub_g7614</name>
</gene>
<dbReference type="InterPro" id="IPR051468">
    <property type="entry name" value="Fungal_SecMetab_SDRs"/>
</dbReference>
<reference evidence="3 4" key="1">
    <citation type="journal article" date="2021" name="Sci. Rep.">
        <title>Genome sequencing of the multicellular alga Astrephomene provides insights into convergent evolution of germ-soma differentiation.</title>
        <authorList>
            <person name="Yamashita S."/>
            <person name="Yamamoto K."/>
            <person name="Matsuzaki R."/>
            <person name="Suzuki S."/>
            <person name="Yamaguchi H."/>
            <person name="Hirooka S."/>
            <person name="Minakuchi Y."/>
            <person name="Miyagishima S."/>
            <person name="Kawachi M."/>
            <person name="Toyoda A."/>
            <person name="Nozaki H."/>
        </authorList>
    </citation>
    <scope>NUCLEOTIDE SEQUENCE [LARGE SCALE GENOMIC DNA]</scope>
    <source>
        <strain evidence="3 4">NIES-4017</strain>
    </source>
</reference>
<keyword evidence="4" id="KW-1185">Reference proteome</keyword>
<dbReference type="SUPFAM" id="SSF51735">
    <property type="entry name" value="NAD(P)-binding Rossmann-fold domains"/>
    <property type="match status" value="1"/>
</dbReference>
<dbReference type="AlphaFoldDB" id="A0AAD3HLU7"/>
<dbReference type="Gene3D" id="3.40.50.720">
    <property type="entry name" value="NAD(P)-binding Rossmann-like Domain"/>
    <property type="match status" value="1"/>
</dbReference>
<dbReference type="InterPro" id="IPR002347">
    <property type="entry name" value="SDR_fam"/>
</dbReference>
<accession>A0AAD3HLU7</accession>
<feature type="non-terminal residue" evidence="3">
    <location>
        <position position="104"/>
    </location>
</feature>